<keyword evidence="1" id="KW-0812">Transmembrane</keyword>
<dbReference type="KEGG" id="thl:TEH_08520"/>
<gene>
    <name evidence="2" type="ordered locus">TEH_08520</name>
</gene>
<sequence>MSIFLLGFLTGLVIFFIFCITFAFIYSWFEKRPKKDGSGWSYPQKSSLEILIAELKEGRRIKKIKKESENIWNDRSKTIPRKGQTPKEPPLKKNEGMIIHLKNGEDIQVLDQRINCERFEEIIKGLDDAKKDKVMVAKNGAADTAYAIRIEDISWIEQKLED</sequence>
<evidence type="ECO:0000256" key="1">
    <source>
        <dbReference type="SAM" id="Phobius"/>
    </source>
</evidence>
<protein>
    <submittedName>
        <fullName evidence="2">Uncharacterized protein</fullName>
    </submittedName>
</protein>
<reference evidence="2 3" key="1">
    <citation type="submission" date="2011-01" db="EMBL/GenBank/DDBJ databases">
        <title>Whole genome sequence of Tetragenococcus halophilus NBRC 12172.</title>
        <authorList>
            <person name="Nakazawa H."/>
            <person name="Omata S."/>
            <person name="Koga C."/>
            <person name="Watanabe Y."/>
            <person name="Katano Y."/>
            <person name="Ito N."/>
            <person name="Tsukatani N."/>
            <person name="Ankai A."/>
            <person name="Oguchi A."/>
            <person name="Fukui S."/>
            <person name="Yashiro I."/>
            <person name="Kamata S."/>
            <person name="Hashimoto Y."/>
            <person name="Yamazaki J."/>
            <person name="Taguchi H."/>
            <person name="Tanaka A."/>
            <person name="Koyama T."/>
            <person name="Ichige A."/>
            <person name="Hanya Y."/>
            <person name="Tanikawa S."/>
            <person name="Yamazaki S."/>
            <person name="Fujita N."/>
        </authorList>
    </citation>
    <scope>NUCLEOTIDE SEQUENCE [LARGE SCALE GENOMIC DNA]</scope>
    <source>
        <strain evidence="3">DSM 20338 / JCM 20259 / NCIMB 9735 / NBRC 12172</strain>
    </source>
</reference>
<evidence type="ECO:0000313" key="2">
    <source>
        <dbReference type="EMBL" id="BAK94179.1"/>
    </source>
</evidence>
<evidence type="ECO:0000313" key="3">
    <source>
        <dbReference type="Proteomes" id="UP000002663"/>
    </source>
</evidence>
<dbReference type="AlphaFoldDB" id="A0AAN1SFQ9"/>
<keyword evidence="1" id="KW-1133">Transmembrane helix</keyword>
<feature type="transmembrane region" description="Helical" evidence="1">
    <location>
        <begin position="6"/>
        <end position="29"/>
    </location>
</feature>
<name>A0AAN1SFQ9_TETHN</name>
<dbReference type="RefSeq" id="WP_014124243.1">
    <property type="nucleotide sequence ID" value="NC_016052.1"/>
</dbReference>
<dbReference type="Proteomes" id="UP000002663">
    <property type="component" value="Chromosome"/>
</dbReference>
<keyword evidence="1" id="KW-0472">Membrane</keyword>
<dbReference type="EMBL" id="AP012046">
    <property type="protein sequence ID" value="BAK94179.1"/>
    <property type="molecule type" value="Genomic_DNA"/>
</dbReference>
<proteinExistence type="predicted"/>
<organism evidence="2 3">
    <name type="scientific">Tetragenococcus halophilus (strain DSM 20338 / JCM 20259 / NCIMB 9735 / NBRC 12172)</name>
    <name type="common">Pediococcus halophilus</name>
    <dbReference type="NCBI Taxonomy" id="945021"/>
    <lineage>
        <taxon>Bacteria</taxon>
        <taxon>Bacillati</taxon>
        <taxon>Bacillota</taxon>
        <taxon>Bacilli</taxon>
        <taxon>Lactobacillales</taxon>
        <taxon>Enterococcaceae</taxon>
        <taxon>Tetragenococcus</taxon>
    </lineage>
</organism>
<accession>A0AAN1SFQ9</accession>